<accession>A0A091E226</accession>
<evidence type="ECO:0000313" key="1">
    <source>
        <dbReference type="EMBL" id="KFO37397.1"/>
    </source>
</evidence>
<protein>
    <submittedName>
        <fullName evidence="1">Uncharacterized protein</fullName>
    </submittedName>
</protein>
<keyword evidence="2" id="KW-1185">Reference proteome</keyword>
<organism evidence="1 2">
    <name type="scientific">Fukomys damarensis</name>
    <name type="common">Damaraland mole rat</name>
    <name type="synonym">Cryptomys damarensis</name>
    <dbReference type="NCBI Taxonomy" id="885580"/>
    <lineage>
        <taxon>Eukaryota</taxon>
        <taxon>Metazoa</taxon>
        <taxon>Chordata</taxon>
        <taxon>Craniata</taxon>
        <taxon>Vertebrata</taxon>
        <taxon>Euteleostomi</taxon>
        <taxon>Mammalia</taxon>
        <taxon>Eutheria</taxon>
        <taxon>Euarchontoglires</taxon>
        <taxon>Glires</taxon>
        <taxon>Rodentia</taxon>
        <taxon>Hystricomorpha</taxon>
        <taxon>Bathyergidae</taxon>
        <taxon>Fukomys</taxon>
    </lineage>
</organism>
<dbReference type="EMBL" id="KN120888">
    <property type="protein sequence ID" value="KFO37397.1"/>
    <property type="molecule type" value="Genomic_DNA"/>
</dbReference>
<reference evidence="1 2" key="1">
    <citation type="submission" date="2013-11" db="EMBL/GenBank/DDBJ databases">
        <title>The Damaraland mole rat (Fukomys damarensis) genome and evolution of African mole rats.</title>
        <authorList>
            <person name="Gladyshev V.N."/>
            <person name="Fang X."/>
        </authorList>
    </citation>
    <scope>NUCLEOTIDE SEQUENCE [LARGE SCALE GENOMIC DNA]</scope>
    <source>
        <tissue evidence="1">Liver</tissue>
    </source>
</reference>
<proteinExistence type="predicted"/>
<evidence type="ECO:0000313" key="2">
    <source>
        <dbReference type="Proteomes" id="UP000028990"/>
    </source>
</evidence>
<dbReference type="AlphaFoldDB" id="A0A091E226"/>
<sequence>MAGQGEREQEGERVRNGHCASRTRIALKLSGAVKPGPITPESLRNPESPQIHLTETVEQDPDPGVRRAFPWRCFEFIQGLESAEALELNTLPKENFRNRCRQ</sequence>
<gene>
    <name evidence="1" type="ORF">H920_01198</name>
</gene>
<dbReference type="Proteomes" id="UP000028990">
    <property type="component" value="Unassembled WGS sequence"/>
</dbReference>
<name>A0A091E226_FUKDA</name>